<dbReference type="Gene3D" id="3.90.550.10">
    <property type="entry name" value="Spore Coat Polysaccharide Biosynthesis Protein SpsA, Chain A"/>
    <property type="match status" value="1"/>
</dbReference>
<evidence type="ECO:0000313" key="6">
    <source>
        <dbReference type="Proteomes" id="UP000273626"/>
    </source>
</evidence>
<feature type="domain" description="Glycosyltransferase subfamily 4-like N-terminal" evidence="3">
    <location>
        <begin position="504"/>
        <end position="669"/>
    </location>
</feature>
<evidence type="ECO:0000313" key="5">
    <source>
        <dbReference type="EMBL" id="RKS43233.1"/>
    </source>
</evidence>
<dbReference type="InterPro" id="IPR028098">
    <property type="entry name" value="Glyco_trans_4-like_N"/>
</dbReference>
<organism evidence="4 7">
    <name type="scientific">Paracoccus pantotrophus</name>
    <name type="common">Thiosphaera pantotropha</name>
    <dbReference type="NCBI Taxonomy" id="82367"/>
    <lineage>
        <taxon>Bacteria</taxon>
        <taxon>Pseudomonadati</taxon>
        <taxon>Pseudomonadota</taxon>
        <taxon>Alphaproteobacteria</taxon>
        <taxon>Rhodobacterales</taxon>
        <taxon>Paracoccaceae</taxon>
        <taxon>Paracoccus</taxon>
    </lineage>
</organism>
<dbReference type="PANTHER" id="PTHR43685:SF2">
    <property type="entry name" value="GLYCOSYLTRANSFERASE 2-LIKE DOMAIN-CONTAINING PROTEIN"/>
    <property type="match status" value="1"/>
</dbReference>
<dbReference type="SUPFAM" id="SSF53756">
    <property type="entry name" value="UDP-Glycosyltransferase/glycogen phosphorylase"/>
    <property type="match status" value="1"/>
</dbReference>
<dbReference type="EMBL" id="RBLI01000003">
    <property type="protein sequence ID" value="RKS43233.1"/>
    <property type="molecule type" value="Genomic_DNA"/>
</dbReference>
<feature type="domain" description="Glycosyltransferase 2-like" evidence="2">
    <location>
        <begin position="23"/>
        <end position="146"/>
    </location>
</feature>
<evidence type="ECO:0000259" key="1">
    <source>
        <dbReference type="Pfam" id="PF00534"/>
    </source>
</evidence>
<proteinExistence type="predicted"/>
<dbReference type="GeneID" id="51370525"/>
<feature type="domain" description="Glycosyl transferase family 1" evidence="1">
    <location>
        <begin position="688"/>
        <end position="850"/>
    </location>
</feature>
<geneLocation type="plasmid" evidence="7">
    <name>ppan2</name>
</geneLocation>
<dbReference type="Pfam" id="PF00535">
    <property type="entry name" value="Glycos_transf_2"/>
    <property type="match status" value="1"/>
</dbReference>
<dbReference type="Gene3D" id="3.40.50.2000">
    <property type="entry name" value="Glycogen Phosphorylase B"/>
    <property type="match status" value="2"/>
</dbReference>
<dbReference type="InterPro" id="IPR029044">
    <property type="entry name" value="Nucleotide-diphossugar_trans"/>
</dbReference>
<evidence type="ECO:0000313" key="7">
    <source>
        <dbReference type="Proteomes" id="UP000326453"/>
    </source>
</evidence>
<geneLocation type="plasmid" evidence="4">
    <name>pPAN2</name>
</geneLocation>
<evidence type="ECO:0000259" key="2">
    <source>
        <dbReference type="Pfam" id="PF00535"/>
    </source>
</evidence>
<dbReference type="InterPro" id="IPR050834">
    <property type="entry name" value="Glycosyltransf_2"/>
</dbReference>
<dbReference type="CDD" id="cd03801">
    <property type="entry name" value="GT4_PimA-like"/>
    <property type="match status" value="1"/>
</dbReference>
<dbReference type="PANTHER" id="PTHR43685">
    <property type="entry name" value="GLYCOSYLTRANSFERASE"/>
    <property type="match status" value="1"/>
</dbReference>
<dbReference type="InterPro" id="IPR001296">
    <property type="entry name" value="Glyco_trans_1"/>
</dbReference>
<gene>
    <name evidence="5" type="ORF">BDE18_4197</name>
    <name evidence="4" type="ORF">ESD82_08100</name>
</gene>
<dbReference type="Proteomes" id="UP000326453">
    <property type="component" value="Plasmid pPAN2"/>
</dbReference>
<keyword evidence="4" id="KW-0614">Plasmid</keyword>
<name>A0AAE6TT38_PARPN</name>
<sequence>MQQVLLRPDDADTVPVQMPRLAVVVPIFRHSVLLAEAIESVLAQRADFPIRLVLVNDGCPHRETDLVCREYALSYPDRITYLRKPNGGLSDARNHGIRHALATWPSVEAIYMLDADNRLRPDAMANAMAALAEHPDAGWIYPNIDMFGLSWAGDYGGDYSLLIHTVMNICEAGSLIRRTVFDAGVYFDTSFKSGFEDWDFFLTAAEAGFRGRNIDNFGFLYRKRAESMLADSERDSEAIRSEMRKKHKHLFSPRGLLELEQKEAPRYAFFLADRHEVLLTVDPDAPDGRTLTVAEFEQQWWRTQTDNSQHHMPPILVMTHSAVLEQLRRGRMLHGVLWTMERRLTNKCFAALEIQPSEADRIGWDEQEAQGAIELRADMLMVQPGLFSTIVRDSSIAWASGVAARPCNVPTNLLRLQLPQMLFSEGEGSYGAAAHDFVALAARYQASPNRDALAYSWDWRNPGIPWRSRTHEISRIPTKSDAAYPRVVTEGRDIGFVLPLVEFGGVERVALNIAKAMKKDGWRPHLFVIEARGCQFSAEWRETFDSVTFLADPGFSTWGPANTNYLGTDVPDWSRFGDQRHATAMLAWLDAVITFHSGAISGVMGQLKRFGVKTALSLHLSDLSPFRRLIGNTYLGLAFEHAYDIVLPCSQQLADWCHGMGMPAEKVIPLLNAPSFDLPEGAEARIADRRAMRSARDRLRVIYLGRLDHQKGVERLISIVETADAMRLPVDWRLIGKSVMGDSVLEIPAHIARSLEPPLTTPEGLAEAFEWADAFILPSYYEGLPLTILEAMRSGVIPIATDTGAVTEVVRQWENGIVLSQGETIAEAMSALTRLAGDPQLVLRLSAQARADVQGRDWASAVTPLLRRLEIMQAAEKKKKEQEGTKDGRQLVS</sequence>
<dbReference type="AlphaFoldDB" id="A0AAE6TT38"/>
<dbReference type="RefSeq" id="WP_147429381.1">
    <property type="nucleotide sequence ID" value="NZ_CP044425.1"/>
</dbReference>
<reference evidence="4 7" key="2">
    <citation type="submission" date="2019-01" db="EMBL/GenBank/DDBJ databases">
        <title>Complete Genome Sequence and Annotation of the Paracoccus pantotrophus type strain DSM 2944.</title>
        <authorList>
            <person name="Bockwoldt J.A."/>
            <person name="Zimmermann M."/>
            <person name="Tiso T."/>
            <person name="Blank L.M."/>
        </authorList>
    </citation>
    <scope>NUCLEOTIDE SEQUENCE [LARGE SCALE GENOMIC DNA]</scope>
    <source>
        <strain evidence="4 7">DSM 2944</strain>
        <plasmid evidence="4">pPAN2</plasmid>
        <plasmid evidence="7">ppan2</plasmid>
    </source>
</reference>
<protein>
    <submittedName>
        <fullName evidence="4 5">Glycosyltransferase</fullName>
    </submittedName>
</protein>
<dbReference type="InterPro" id="IPR001173">
    <property type="entry name" value="Glyco_trans_2-like"/>
</dbReference>
<dbReference type="Pfam" id="PF00534">
    <property type="entry name" value="Glycos_transf_1"/>
    <property type="match status" value="1"/>
</dbReference>
<accession>A0AAE6TT38</accession>
<dbReference type="KEGG" id="ppan:ESD82_08100"/>
<reference evidence="5 6" key="1">
    <citation type="submission" date="2018-10" db="EMBL/GenBank/DDBJ databases">
        <title>Genomic Encyclopedia of Archaeal and Bacterial Type Strains, Phase II (KMG-II): from individual species to whole genera.</title>
        <authorList>
            <person name="Goeker M."/>
        </authorList>
    </citation>
    <scope>NUCLEOTIDE SEQUENCE [LARGE SCALE GENOMIC DNA]</scope>
    <source>
        <strain evidence="6">ATCC 35512 / DSM 2944 / CIP 106514 / LMD 82.5 / NBRC 102493 / NCCB 82005 / GB17</strain>
        <strain evidence="5">DSM 2944</strain>
    </source>
</reference>
<dbReference type="EMBL" id="CP044425">
    <property type="protein sequence ID" value="QFG36194.1"/>
    <property type="molecule type" value="Genomic_DNA"/>
</dbReference>
<dbReference type="Proteomes" id="UP000273626">
    <property type="component" value="Unassembled WGS sequence"/>
</dbReference>
<dbReference type="SUPFAM" id="SSF53448">
    <property type="entry name" value="Nucleotide-diphospho-sugar transferases"/>
    <property type="match status" value="1"/>
</dbReference>
<keyword evidence="6" id="KW-1185">Reference proteome</keyword>
<dbReference type="CDD" id="cd00761">
    <property type="entry name" value="Glyco_tranf_GTA_type"/>
    <property type="match status" value="1"/>
</dbReference>
<evidence type="ECO:0000259" key="3">
    <source>
        <dbReference type="Pfam" id="PF13579"/>
    </source>
</evidence>
<evidence type="ECO:0000313" key="4">
    <source>
        <dbReference type="EMBL" id="QFG36194.1"/>
    </source>
</evidence>
<dbReference type="GO" id="GO:0016757">
    <property type="term" value="F:glycosyltransferase activity"/>
    <property type="evidence" value="ECO:0007669"/>
    <property type="project" value="InterPro"/>
</dbReference>
<dbReference type="Pfam" id="PF13579">
    <property type="entry name" value="Glyco_trans_4_4"/>
    <property type="match status" value="1"/>
</dbReference>